<evidence type="ECO:0000256" key="5">
    <source>
        <dbReference type="ARBA" id="ARBA00023136"/>
    </source>
</evidence>
<evidence type="ECO:0000313" key="9">
    <source>
        <dbReference type="EnsemblMetazoa" id="G3320.2:cds"/>
    </source>
</evidence>
<feature type="transmembrane region" description="Helical" evidence="7">
    <location>
        <begin position="176"/>
        <end position="197"/>
    </location>
</feature>
<evidence type="ECO:0000256" key="3">
    <source>
        <dbReference type="ARBA" id="ARBA00022692"/>
    </source>
</evidence>
<dbReference type="GO" id="GO:0005886">
    <property type="term" value="C:plasma membrane"/>
    <property type="evidence" value="ECO:0007669"/>
    <property type="project" value="UniProtKB-SubCell"/>
</dbReference>
<dbReference type="GeneID" id="105325581"/>
<comment type="similarity">
    <text evidence="6">Belongs to the G-protein coupled receptor 1 family.</text>
</comment>
<keyword evidence="6" id="KW-0675">Receptor</keyword>
<protein>
    <recommendedName>
        <fullName evidence="8">G-protein coupled receptors family 1 profile domain-containing protein</fullName>
    </recommendedName>
</protein>
<keyword evidence="6" id="KW-0807">Transducer</keyword>
<evidence type="ECO:0000256" key="2">
    <source>
        <dbReference type="ARBA" id="ARBA00022475"/>
    </source>
</evidence>
<evidence type="ECO:0000256" key="7">
    <source>
        <dbReference type="SAM" id="Phobius"/>
    </source>
</evidence>
<dbReference type="SMART" id="SM01381">
    <property type="entry name" value="7TM_GPCR_Srsx"/>
    <property type="match status" value="1"/>
</dbReference>
<evidence type="ECO:0000256" key="1">
    <source>
        <dbReference type="ARBA" id="ARBA00004651"/>
    </source>
</evidence>
<keyword evidence="10" id="KW-1185">Reference proteome</keyword>
<dbReference type="AlphaFoldDB" id="A0A8W8MMS5"/>
<evidence type="ECO:0000256" key="4">
    <source>
        <dbReference type="ARBA" id="ARBA00022989"/>
    </source>
</evidence>
<evidence type="ECO:0000259" key="8">
    <source>
        <dbReference type="PROSITE" id="PS50262"/>
    </source>
</evidence>
<dbReference type="InterPro" id="IPR017452">
    <property type="entry name" value="GPCR_Rhodpsn_7TM"/>
</dbReference>
<keyword evidence="2" id="KW-1003">Cell membrane</keyword>
<organism evidence="9 10">
    <name type="scientific">Magallana gigas</name>
    <name type="common">Pacific oyster</name>
    <name type="synonym">Crassostrea gigas</name>
    <dbReference type="NCBI Taxonomy" id="29159"/>
    <lineage>
        <taxon>Eukaryota</taxon>
        <taxon>Metazoa</taxon>
        <taxon>Spiralia</taxon>
        <taxon>Lophotrochozoa</taxon>
        <taxon>Mollusca</taxon>
        <taxon>Bivalvia</taxon>
        <taxon>Autobranchia</taxon>
        <taxon>Pteriomorphia</taxon>
        <taxon>Ostreida</taxon>
        <taxon>Ostreoidea</taxon>
        <taxon>Ostreidae</taxon>
        <taxon>Magallana</taxon>
    </lineage>
</organism>
<dbReference type="GO" id="GO:0004930">
    <property type="term" value="F:G protein-coupled receptor activity"/>
    <property type="evidence" value="ECO:0007669"/>
    <property type="project" value="UniProtKB-KW"/>
</dbReference>
<feature type="transmembrane region" description="Helical" evidence="7">
    <location>
        <begin position="136"/>
        <end position="156"/>
    </location>
</feature>
<dbReference type="PRINTS" id="PR00237">
    <property type="entry name" value="GPCRRHODOPSN"/>
</dbReference>
<feature type="transmembrane region" description="Helical" evidence="7">
    <location>
        <begin position="235"/>
        <end position="259"/>
    </location>
</feature>
<dbReference type="SUPFAM" id="SSF81321">
    <property type="entry name" value="Family A G protein-coupled receptor-like"/>
    <property type="match status" value="1"/>
</dbReference>
<dbReference type="KEGG" id="crg:105325581"/>
<feature type="transmembrane region" description="Helical" evidence="7">
    <location>
        <begin position="271"/>
        <end position="289"/>
    </location>
</feature>
<dbReference type="RefSeq" id="XP_019921655.1">
    <property type="nucleotide sequence ID" value="XM_020066096.3"/>
</dbReference>
<dbReference type="CDD" id="cd00637">
    <property type="entry name" value="7tm_classA_rhodopsin-like"/>
    <property type="match status" value="1"/>
</dbReference>
<dbReference type="OMA" id="PHERNRI"/>
<evidence type="ECO:0000313" key="10">
    <source>
        <dbReference type="Proteomes" id="UP000005408"/>
    </source>
</evidence>
<comment type="subcellular location">
    <subcellularLocation>
        <location evidence="1">Cell membrane</location>
        <topology evidence="1">Multi-pass membrane protein</topology>
    </subcellularLocation>
</comment>
<dbReference type="OrthoDB" id="5965749at2759"/>
<dbReference type="Pfam" id="PF00001">
    <property type="entry name" value="7tm_1"/>
    <property type="match status" value="1"/>
</dbReference>
<keyword evidence="4 7" id="KW-1133">Transmembrane helix</keyword>
<keyword evidence="3 6" id="KW-0812">Transmembrane</keyword>
<sequence>MATMLEWRNMTHIPYESLITTFFVVECAIIGPIVLGNLLIITSLLRFHRLRKRIYILIGNLAASDLLIGIVFIPYDLVFLSNLELARRKYFCLIRHSLCNMFLGASVMNLLAISFERYIAVLHPLKHAMICTWQTMSMVIVACWVLSISLASLPLLGWNQWEENLPCDIELIYTKAYKGLMFMFFASSLIVNFIMYVKVIRTAWKQFKNCDKPIQRPHERNRITSKSYKKTKIMMLLLGAFAVCWGPYLLVVIFDTLFLEDNIAIATLRKFLSVLGLVNSGLNWIIFGLKNADFRKAFTYLLRCGIGVTEDSLAYSSSNTPV</sequence>
<keyword evidence="6" id="KW-0297">G-protein coupled receptor</keyword>
<dbReference type="EnsemblMetazoa" id="G3320.2">
    <property type="protein sequence ID" value="G3320.2:cds"/>
    <property type="gene ID" value="G3320"/>
</dbReference>
<name>A0A8W8MMS5_MAGGI</name>
<dbReference type="Gene3D" id="1.20.1070.10">
    <property type="entry name" value="Rhodopsin 7-helix transmembrane proteins"/>
    <property type="match status" value="1"/>
</dbReference>
<keyword evidence="5 7" id="KW-0472">Membrane</keyword>
<dbReference type="Proteomes" id="UP000005408">
    <property type="component" value="Unassembled WGS sequence"/>
</dbReference>
<feature type="domain" description="G-protein coupled receptors family 1 profile" evidence="8">
    <location>
        <begin position="36"/>
        <end position="287"/>
    </location>
</feature>
<dbReference type="PROSITE" id="PS50262">
    <property type="entry name" value="G_PROTEIN_RECEP_F1_2"/>
    <property type="match status" value="1"/>
</dbReference>
<accession>A0A8W8MMS5</accession>
<proteinExistence type="inferred from homology"/>
<feature type="transmembrane region" description="Helical" evidence="7">
    <location>
        <begin position="20"/>
        <end position="42"/>
    </location>
</feature>
<feature type="transmembrane region" description="Helical" evidence="7">
    <location>
        <begin position="93"/>
        <end position="115"/>
    </location>
</feature>
<dbReference type="PANTHER" id="PTHR22750">
    <property type="entry name" value="G-PROTEIN COUPLED RECEPTOR"/>
    <property type="match status" value="1"/>
</dbReference>
<dbReference type="PROSITE" id="PS00237">
    <property type="entry name" value="G_PROTEIN_RECEP_F1_1"/>
    <property type="match status" value="1"/>
</dbReference>
<reference evidence="9" key="1">
    <citation type="submission" date="2022-08" db="UniProtKB">
        <authorList>
            <consortium name="EnsemblMetazoa"/>
        </authorList>
    </citation>
    <scope>IDENTIFICATION</scope>
    <source>
        <strain evidence="9">05x7-T-G4-1.051#20</strain>
    </source>
</reference>
<dbReference type="EnsemblMetazoa" id="G3320.1">
    <property type="protein sequence ID" value="G3320.1:cds"/>
    <property type="gene ID" value="G3320"/>
</dbReference>
<feature type="transmembrane region" description="Helical" evidence="7">
    <location>
        <begin position="54"/>
        <end position="73"/>
    </location>
</feature>
<evidence type="ECO:0000256" key="6">
    <source>
        <dbReference type="RuleBase" id="RU000688"/>
    </source>
</evidence>
<dbReference type="InterPro" id="IPR000276">
    <property type="entry name" value="GPCR_Rhodpsn"/>
</dbReference>